<organism evidence="1 2">
    <name type="scientific">Phytophthora megakarya</name>
    <dbReference type="NCBI Taxonomy" id="4795"/>
    <lineage>
        <taxon>Eukaryota</taxon>
        <taxon>Sar</taxon>
        <taxon>Stramenopiles</taxon>
        <taxon>Oomycota</taxon>
        <taxon>Peronosporomycetes</taxon>
        <taxon>Peronosporales</taxon>
        <taxon>Peronosporaceae</taxon>
        <taxon>Phytophthora</taxon>
    </lineage>
</organism>
<gene>
    <name evidence="1" type="ORF">PHMEG_00017282</name>
</gene>
<evidence type="ECO:0008006" key="3">
    <source>
        <dbReference type="Google" id="ProtNLM"/>
    </source>
</evidence>
<accession>A0A225VYA6</accession>
<sequence length="146" mass="16867">MVGRLKTSRRCWRRLWVQYADDADEKVRAQTSSAISVLQTRYDGEKLLGMLIKNDMYGPSSVVRLLSQDKTYSLLVKWATDGKSVDDVTTWLRSVGSKEQAPRIMIDRLVRYYDKIFTPIKNGHTPLGLGLTKYGYGPFKFKYLDY</sequence>
<reference evidence="2" key="1">
    <citation type="submission" date="2017-03" db="EMBL/GenBank/DDBJ databases">
        <title>Phytopthora megakarya and P. palmivora, two closely related causual agents of cacao black pod achieved similar genome size and gene model numbers by different mechanisms.</title>
        <authorList>
            <person name="Ali S."/>
            <person name="Shao J."/>
            <person name="Larry D.J."/>
            <person name="Kronmiller B."/>
            <person name="Shen D."/>
            <person name="Strem M.D."/>
            <person name="Melnick R.L."/>
            <person name="Guiltinan M.J."/>
            <person name="Tyler B.M."/>
            <person name="Meinhardt L.W."/>
            <person name="Bailey B.A."/>
        </authorList>
    </citation>
    <scope>NUCLEOTIDE SEQUENCE [LARGE SCALE GENOMIC DNA]</scope>
    <source>
        <strain evidence="2">zdho120</strain>
    </source>
</reference>
<evidence type="ECO:0000313" key="2">
    <source>
        <dbReference type="Proteomes" id="UP000198211"/>
    </source>
</evidence>
<comment type="caution">
    <text evidence="1">The sequence shown here is derived from an EMBL/GenBank/DDBJ whole genome shotgun (WGS) entry which is preliminary data.</text>
</comment>
<evidence type="ECO:0000313" key="1">
    <source>
        <dbReference type="EMBL" id="OWZ09939.1"/>
    </source>
</evidence>
<dbReference type="EMBL" id="NBNE01002615">
    <property type="protein sequence ID" value="OWZ09939.1"/>
    <property type="molecule type" value="Genomic_DNA"/>
</dbReference>
<name>A0A225VYA6_9STRA</name>
<dbReference type="Proteomes" id="UP000198211">
    <property type="component" value="Unassembled WGS sequence"/>
</dbReference>
<proteinExistence type="predicted"/>
<protein>
    <recommendedName>
        <fullName evidence="3">RxLR effector protein</fullName>
    </recommendedName>
</protein>
<dbReference type="AlphaFoldDB" id="A0A225VYA6"/>
<keyword evidence="2" id="KW-1185">Reference proteome</keyword>